<evidence type="ECO:0000313" key="2">
    <source>
        <dbReference type="Proteomes" id="UP000559962"/>
    </source>
</evidence>
<dbReference type="Proteomes" id="UP000559962">
    <property type="component" value="Unassembled WGS sequence"/>
</dbReference>
<name>A0A847J563_9LACT</name>
<reference evidence="1 2" key="1">
    <citation type="journal article" date="2020" name="Biotechnol. Biofuels">
        <title>New insights from the biogas microbiome by comprehensive genome-resolved metagenomics of nearly 1600 species originating from multiple anaerobic digesters.</title>
        <authorList>
            <person name="Campanaro S."/>
            <person name="Treu L."/>
            <person name="Rodriguez-R L.M."/>
            <person name="Kovalovszki A."/>
            <person name="Ziels R.M."/>
            <person name="Maus I."/>
            <person name="Zhu X."/>
            <person name="Kougias P.G."/>
            <person name="Basile A."/>
            <person name="Luo G."/>
            <person name="Schluter A."/>
            <person name="Konstantinidis K.T."/>
            <person name="Angelidaki I."/>
        </authorList>
    </citation>
    <scope>NUCLEOTIDE SEQUENCE [LARGE SCALE GENOMIC DNA]</scope>
    <source>
        <strain evidence="1">AS27yjCOA_61</strain>
    </source>
</reference>
<accession>A0A847J563</accession>
<protein>
    <submittedName>
        <fullName evidence="1">Uncharacterized protein</fullName>
    </submittedName>
</protein>
<comment type="caution">
    <text evidence="1">The sequence shown here is derived from an EMBL/GenBank/DDBJ whole genome shotgun (WGS) entry which is preliminary data.</text>
</comment>
<dbReference type="EMBL" id="JAAYVO010000085">
    <property type="protein sequence ID" value="NLH35660.1"/>
    <property type="molecule type" value="Genomic_DNA"/>
</dbReference>
<evidence type="ECO:0000313" key="1">
    <source>
        <dbReference type="EMBL" id="NLH35660.1"/>
    </source>
</evidence>
<proteinExistence type="predicted"/>
<gene>
    <name evidence="1" type="ORF">GX453_06520</name>
</gene>
<organism evidence="1 2">
    <name type="scientific">Pseudolactococcus chungangensis</name>
    <dbReference type="NCBI Taxonomy" id="451457"/>
    <lineage>
        <taxon>Bacteria</taxon>
        <taxon>Bacillati</taxon>
        <taxon>Bacillota</taxon>
        <taxon>Bacilli</taxon>
        <taxon>Lactobacillales</taxon>
        <taxon>Streptococcaceae</taxon>
        <taxon>Pseudolactococcus</taxon>
    </lineage>
</organism>
<dbReference type="AlphaFoldDB" id="A0A847J563"/>
<sequence length="191" mass="22875">MSKQYIAFFHNSDDYFEKFSSKDEKRPCFYWFSDSYFSHIGIYKYFYLFVKNPQKDNIEFNARAESDDFNGLYQSYLYFLKEREAVRQNGKGYAEPSILVSFSNIEPDLIAEYKDDKFIILKPYFLKNRELNLLGEEKSFNKTVPFIEIPEIVEAAPNIKNSLPFIEPDKNGDRYVYDNWLQMKGNHGWWL</sequence>